<feature type="compositionally biased region" description="Basic and acidic residues" evidence="1">
    <location>
        <begin position="72"/>
        <end position="81"/>
    </location>
</feature>
<proteinExistence type="predicted"/>
<gene>
    <name evidence="2" type="ORF">UPYG_G00029720</name>
</gene>
<evidence type="ECO:0000313" key="3">
    <source>
        <dbReference type="Proteomes" id="UP001557470"/>
    </source>
</evidence>
<name>A0ABD0XMI2_UMBPY</name>
<evidence type="ECO:0000313" key="2">
    <source>
        <dbReference type="EMBL" id="KAL1022598.1"/>
    </source>
</evidence>
<reference evidence="2 3" key="1">
    <citation type="submission" date="2024-06" db="EMBL/GenBank/DDBJ databases">
        <authorList>
            <person name="Pan Q."/>
            <person name="Wen M."/>
            <person name="Jouanno E."/>
            <person name="Zahm M."/>
            <person name="Klopp C."/>
            <person name="Cabau C."/>
            <person name="Louis A."/>
            <person name="Berthelot C."/>
            <person name="Parey E."/>
            <person name="Roest Crollius H."/>
            <person name="Montfort J."/>
            <person name="Robinson-Rechavi M."/>
            <person name="Bouchez O."/>
            <person name="Lampietro C."/>
            <person name="Lopez Roques C."/>
            <person name="Donnadieu C."/>
            <person name="Postlethwait J."/>
            <person name="Bobe J."/>
            <person name="Verreycken H."/>
            <person name="Guiguen Y."/>
        </authorList>
    </citation>
    <scope>NUCLEOTIDE SEQUENCE [LARGE SCALE GENOMIC DNA]</scope>
    <source>
        <strain evidence="2">Up_M1</strain>
        <tissue evidence="2">Testis</tissue>
    </source>
</reference>
<dbReference type="Proteomes" id="UP001557470">
    <property type="component" value="Unassembled WGS sequence"/>
</dbReference>
<dbReference type="EMBL" id="JAGEUA010000001">
    <property type="protein sequence ID" value="KAL1022598.1"/>
    <property type="molecule type" value="Genomic_DNA"/>
</dbReference>
<comment type="caution">
    <text evidence="2">The sequence shown here is derived from an EMBL/GenBank/DDBJ whole genome shotgun (WGS) entry which is preliminary data.</text>
</comment>
<keyword evidence="3" id="KW-1185">Reference proteome</keyword>
<evidence type="ECO:0000256" key="1">
    <source>
        <dbReference type="SAM" id="MobiDB-lite"/>
    </source>
</evidence>
<accession>A0ABD0XMI2</accession>
<sequence length="92" mass="10255">MVGFTAAYDVQFSWKRKILGLDTSAVSVCFTSPAHNEGTTAHAPQDRGSRPCCFSNSSSTQRSQLIQNKQQENPDERRTDEVDILNRGVLRP</sequence>
<feature type="compositionally biased region" description="Polar residues" evidence="1">
    <location>
        <begin position="54"/>
        <end position="71"/>
    </location>
</feature>
<organism evidence="2 3">
    <name type="scientific">Umbra pygmaea</name>
    <name type="common">Eastern mudminnow</name>
    <dbReference type="NCBI Taxonomy" id="75934"/>
    <lineage>
        <taxon>Eukaryota</taxon>
        <taxon>Metazoa</taxon>
        <taxon>Chordata</taxon>
        <taxon>Craniata</taxon>
        <taxon>Vertebrata</taxon>
        <taxon>Euteleostomi</taxon>
        <taxon>Actinopterygii</taxon>
        <taxon>Neopterygii</taxon>
        <taxon>Teleostei</taxon>
        <taxon>Protacanthopterygii</taxon>
        <taxon>Esociformes</taxon>
        <taxon>Umbridae</taxon>
        <taxon>Umbra</taxon>
    </lineage>
</organism>
<dbReference type="AlphaFoldDB" id="A0ABD0XMI2"/>
<feature type="region of interest" description="Disordered" evidence="1">
    <location>
        <begin position="33"/>
        <end position="92"/>
    </location>
</feature>
<protein>
    <submittedName>
        <fullName evidence="2">Uncharacterized protein</fullName>
    </submittedName>
</protein>